<gene>
    <name evidence="1" type="ORF">NCTC8081_00945</name>
</gene>
<evidence type="ECO:0000313" key="1">
    <source>
        <dbReference type="EMBL" id="SQC06830.1"/>
    </source>
</evidence>
<reference evidence="1 2" key="1">
    <citation type="submission" date="2018-06" db="EMBL/GenBank/DDBJ databases">
        <authorList>
            <consortium name="Pathogen Informatics"/>
            <person name="Doyle S."/>
        </authorList>
    </citation>
    <scope>NUCLEOTIDE SEQUENCE [LARGE SCALE GENOMIC DNA]</scope>
    <source>
        <strain evidence="1 2">NCTC8081</strain>
    </source>
</reference>
<accession>A0A2X3E8D6</accession>
<organism evidence="1 2">
    <name type="scientific">Clostridium perfringens</name>
    <dbReference type="NCBI Taxonomy" id="1502"/>
    <lineage>
        <taxon>Bacteria</taxon>
        <taxon>Bacillati</taxon>
        <taxon>Bacillota</taxon>
        <taxon>Clostridia</taxon>
        <taxon>Eubacteriales</taxon>
        <taxon>Clostridiaceae</taxon>
        <taxon>Clostridium</taxon>
    </lineage>
</organism>
<protein>
    <submittedName>
        <fullName evidence="1">Uncharacterized protein</fullName>
    </submittedName>
</protein>
<proteinExistence type="predicted"/>
<dbReference type="AlphaFoldDB" id="A0A2X3E8D6"/>
<dbReference type="EMBL" id="UAWO01000002">
    <property type="protein sequence ID" value="SQC06830.1"/>
    <property type="molecule type" value="Genomic_DNA"/>
</dbReference>
<evidence type="ECO:0000313" key="2">
    <source>
        <dbReference type="Proteomes" id="UP000250234"/>
    </source>
</evidence>
<dbReference type="Proteomes" id="UP000250234">
    <property type="component" value="Unassembled WGS sequence"/>
</dbReference>
<sequence>MSNEPCLIKLENISKKTTYIYSNSIYVFENKTSTEKWIDFKYNWNIPLIIIDLLNNDNQGDMFEKFNNYLKYGLKEY</sequence>
<name>A0A2X3E8D6_CLOPF</name>